<comment type="pathway">
    <text evidence="2 15">Protein modification; protein glycosylation.</text>
</comment>
<feature type="transmembrane region" description="Helical" evidence="15">
    <location>
        <begin position="702"/>
        <end position="723"/>
    </location>
</feature>
<evidence type="ECO:0000256" key="13">
    <source>
        <dbReference type="ARBA" id="ARBA00045085"/>
    </source>
</evidence>
<evidence type="ECO:0000256" key="9">
    <source>
        <dbReference type="ARBA" id="ARBA00022824"/>
    </source>
</evidence>
<dbReference type="SMART" id="SM00472">
    <property type="entry name" value="MIR"/>
    <property type="match status" value="3"/>
</dbReference>
<comment type="catalytic activity">
    <reaction evidence="13 15">
        <text>a di-trans,poly-cis-dolichyl beta-D-mannosyl phosphate + L-threonyl-[protein] = 3-O-(alpha-D-mannosyl)-L-threonyl-[protein] + a di-trans,poly-cis-dolichyl phosphate + H(+)</text>
        <dbReference type="Rhea" id="RHEA:53396"/>
        <dbReference type="Rhea" id="RHEA-COMP:11060"/>
        <dbReference type="Rhea" id="RHEA-COMP:13547"/>
        <dbReference type="Rhea" id="RHEA-COMP:19498"/>
        <dbReference type="Rhea" id="RHEA-COMP:19501"/>
        <dbReference type="ChEBI" id="CHEBI:15378"/>
        <dbReference type="ChEBI" id="CHEBI:30013"/>
        <dbReference type="ChEBI" id="CHEBI:57683"/>
        <dbReference type="ChEBI" id="CHEBI:58211"/>
        <dbReference type="ChEBI" id="CHEBI:137323"/>
        <dbReference type="EC" id="2.4.1.109"/>
    </reaction>
</comment>
<evidence type="ECO:0000256" key="12">
    <source>
        <dbReference type="ARBA" id="ARBA00023180"/>
    </source>
</evidence>
<dbReference type="InParanoid" id="A0A1Y2AZI9"/>
<name>A0A1Y2AZI9_9TREE</name>
<comment type="catalytic activity">
    <reaction evidence="14 15">
        <text>a di-trans,poly-cis-dolichyl beta-D-mannosyl phosphate + L-seryl-[protein] = 3-O-(alpha-D-mannosyl)-L-seryl-[protein] + a di-trans,poly-cis-dolichyl phosphate + H(+)</text>
        <dbReference type="Rhea" id="RHEA:17377"/>
        <dbReference type="Rhea" id="RHEA-COMP:9863"/>
        <dbReference type="Rhea" id="RHEA-COMP:13546"/>
        <dbReference type="Rhea" id="RHEA-COMP:19498"/>
        <dbReference type="Rhea" id="RHEA-COMP:19501"/>
        <dbReference type="ChEBI" id="CHEBI:15378"/>
        <dbReference type="ChEBI" id="CHEBI:29999"/>
        <dbReference type="ChEBI" id="CHEBI:57683"/>
        <dbReference type="ChEBI" id="CHEBI:58211"/>
        <dbReference type="ChEBI" id="CHEBI:137321"/>
        <dbReference type="EC" id="2.4.1.109"/>
    </reaction>
</comment>
<keyword evidence="19" id="KW-1185">Reference proteome</keyword>
<comment type="caution">
    <text evidence="18">The sequence shown here is derived from an EMBL/GenBank/DDBJ whole genome shotgun (WGS) entry which is preliminary data.</text>
</comment>
<proteinExistence type="inferred from homology"/>
<feature type="domain" description="MIR" evidence="17">
    <location>
        <begin position="436"/>
        <end position="495"/>
    </location>
</feature>
<gene>
    <name evidence="18" type="ORF">BCR39DRAFT_536646</name>
</gene>
<evidence type="ECO:0000256" key="7">
    <source>
        <dbReference type="ARBA" id="ARBA00022692"/>
    </source>
</evidence>
<evidence type="ECO:0000256" key="10">
    <source>
        <dbReference type="ARBA" id="ARBA00022989"/>
    </source>
</evidence>
<protein>
    <recommendedName>
        <fullName evidence="4 15">Dolichyl-phosphate-mannose--protein mannosyltransferase</fullName>
        <ecNumber evidence="4 15">2.4.1.109</ecNumber>
    </recommendedName>
</protein>
<feature type="transmembrane region" description="Helical" evidence="15">
    <location>
        <begin position="224"/>
        <end position="245"/>
    </location>
</feature>
<dbReference type="Pfam" id="PF02366">
    <property type="entry name" value="PMT"/>
    <property type="match status" value="1"/>
</dbReference>
<evidence type="ECO:0000256" key="15">
    <source>
        <dbReference type="RuleBase" id="RU367007"/>
    </source>
</evidence>
<comment type="subcellular location">
    <subcellularLocation>
        <location evidence="1 15">Endoplasmic reticulum membrane</location>
        <topology evidence="1 15">Multi-pass membrane protein</topology>
    </subcellularLocation>
</comment>
<feature type="region of interest" description="Disordered" evidence="16">
    <location>
        <begin position="824"/>
        <end position="917"/>
    </location>
</feature>
<evidence type="ECO:0000256" key="14">
    <source>
        <dbReference type="ARBA" id="ARBA00045102"/>
    </source>
</evidence>
<feature type="transmembrane region" description="Helical" evidence="15">
    <location>
        <begin position="637"/>
        <end position="658"/>
    </location>
</feature>
<evidence type="ECO:0000313" key="19">
    <source>
        <dbReference type="Proteomes" id="UP000193986"/>
    </source>
</evidence>
<dbReference type="STRING" id="71784.A0A1Y2AZI9"/>
<feature type="region of interest" description="Disordered" evidence="16">
    <location>
        <begin position="1"/>
        <end position="71"/>
    </location>
</feature>
<evidence type="ECO:0000256" key="8">
    <source>
        <dbReference type="ARBA" id="ARBA00022737"/>
    </source>
</evidence>
<dbReference type="OrthoDB" id="292747at2759"/>
<evidence type="ECO:0000256" key="6">
    <source>
        <dbReference type="ARBA" id="ARBA00022679"/>
    </source>
</evidence>
<dbReference type="PANTHER" id="PTHR10050">
    <property type="entry name" value="DOLICHYL-PHOSPHATE-MANNOSE--PROTEIN MANNOSYLTRANSFERASE"/>
    <property type="match status" value="1"/>
</dbReference>
<evidence type="ECO:0000256" key="11">
    <source>
        <dbReference type="ARBA" id="ARBA00023136"/>
    </source>
</evidence>
<keyword evidence="5 15" id="KW-0328">Glycosyltransferase</keyword>
<sequence length="945" mass="106712">MPSRSPPPSPPRQRSPQPTVPTPSQPQLARPLTTKTFASSARDSDADMRLREAQSTSSWPSKDSIALGGRRRGTRAGAGLGGLRKREWAILLLVTALGSFVRLYKLWRPTSVVFDEVHFGGFAAKYIRQRFFMDVHPPLAKLLITLSAYVGGFDGNFDFKDIGKDYLEPNVPYVIMRFLPAALGLALVPITFLTLIALRLSLATALLGSLLITFENALITQSRLILLDSFLVFFTGLTIFFWVRFSNLDSDGHAFQPAWWINLTLTGLSLGAVVSCKWVGLFTIATVGLGTLRQLWLLLGNLRVTPRMWIKHFLARTLCLIVVPSAFYMFMFQIHFWILDQSGDGDGFMSSEFQHTLKGHGMEDTYADVALGSHITIRHVHTQGGYLHSHASAYPGGSQQQQITLYPHRDDNNIWRIINGSAPDGPVSYPWDELPLEYILTGTKIRLEHIPTEKKLHSHDIRPPVSDVDFQNEVSGYGFPGFGGDANDDFIVEIAPKTRGARDRQARHRLRTLRSEFRLRHALSGCYLFSHKVKLPEWGYEQQEVTCNKNPTWENSLWFIETNTHAQLPFDAEKVNYQRPSFFTKFYELQAVMWRTNAGLTDRHAYDSRPQHWPWLRRGINFWVKDHRQIYLVGNPVIWWTSSMAVGLYLAARGLMILRAKRGYRDLHQPKTAFYDEVCGFLVLSWGLHYLPFFLMQRQLFLHHYLPALYFAVLCFCAVFDFVTSTLRPRTRVQVAAVVLVLVVWSYNYYSPLTYASEWTKGKCEQAKWLKSWDFSCNDFHENLSMYHHAPAPVHSEKVQLDDGLGADAITTTFVEEAPEPIRNVFEDDNTPPEEKTVAPVGPKNEVQMPEFTEAAAPPPGEEPVDPAQDTRAPVGQDAGAPEVTAEEEDVGGWQGGAEDDAGRKEEVKEETPPIVGARVEVAEMGLDEEAVILAEAALRADDEI</sequence>
<evidence type="ECO:0000256" key="5">
    <source>
        <dbReference type="ARBA" id="ARBA00022676"/>
    </source>
</evidence>
<dbReference type="EMBL" id="MCFC01000035">
    <property type="protein sequence ID" value="ORY27894.1"/>
    <property type="molecule type" value="Genomic_DNA"/>
</dbReference>
<evidence type="ECO:0000259" key="17">
    <source>
        <dbReference type="PROSITE" id="PS50919"/>
    </source>
</evidence>
<dbReference type="Pfam" id="PF16192">
    <property type="entry name" value="PMT_4TMC"/>
    <property type="match status" value="1"/>
</dbReference>
<feature type="domain" description="MIR" evidence="17">
    <location>
        <begin position="366"/>
        <end position="420"/>
    </location>
</feature>
<dbReference type="InterPro" id="IPR016093">
    <property type="entry name" value="MIR_motif"/>
</dbReference>
<keyword evidence="11 15" id="KW-0472">Membrane</keyword>
<dbReference type="Gene3D" id="2.80.10.50">
    <property type="match status" value="1"/>
</dbReference>
<dbReference type="InterPro" id="IPR032421">
    <property type="entry name" value="PMT_4TMC"/>
</dbReference>
<organism evidence="18 19">
    <name type="scientific">Naematelia encephala</name>
    <dbReference type="NCBI Taxonomy" id="71784"/>
    <lineage>
        <taxon>Eukaryota</taxon>
        <taxon>Fungi</taxon>
        <taxon>Dikarya</taxon>
        <taxon>Basidiomycota</taxon>
        <taxon>Agaricomycotina</taxon>
        <taxon>Tremellomycetes</taxon>
        <taxon>Tremellales</taxon>
        <taxon>Naemateliaceae</taxon>
        <taxon>Naematelia</taxon>
    </lineage>
</organism>
<evidence type="ECO:0000256" key="16">
    <source>
        <dbReference type="SAM" id="MobiDB-lite"/>
    </source>
</evidence>
<feature type="transmembrane region" description="Helical" evidence="15">
    <location>
        <begin position="313"/>
        <end position="338"/>
    </location>
</feature>
<keyword evidence="10 15" id="KW-1133">Transmembrane helix</keyword>
<feature type="transmembrane region" description="Helical" evidence="15">
    <location>
        <begin position="735"/>
        <end position="751"/>
    </location>
</feature>
<feature type="compositionally biased region" description="Basic and acidic residues" evidence="16">
    <location>
        <begin position="42"/>
        <end position="52"/>
    </location>
</feature>
<dbReference type="PANTHER" id="PTHR10050:SF50">
    <property type="entry name" value="DOLICHYL-PHOSPHATE-MANNOSE--PROTEIN MANNOSYLTRANSFERASE 1-RELATED"/>
    <property type="match status" value="1"/>
</dbReference>
<dbReference type="FunCoup" id="A0A1Y2AZI9">
    <property type="interactions" value="125"/>
</dbReference>
<dbReference type="Pfam" id="PF02815">
    <property type="entry name" value="MIR"/>
    <property type="match status" value="1"/>
</dbReference>
<comment type="similarity">
    <text evidence="3 15">Belongs to the glycosyltransferase 39 family.</text>
</comment>
<feature type="compositionally biased region" description="Pro residues" evidence="16">
    <location>
        <begin position="1"/>
        <end position="24"/>
    </location>
</feature>
<dbReference type="AlphaFoldDB" id="A0A1Y2AZI9"/>
<keyword evidence="7 15" id="KW-0812">Transmembrane</keyword>
<feature type="transmembrane region" description="Helical" evidence="15">
    <location>
        <begin position="265"/>
        <end position="292"/>
    </location>
</feature>
<dbReference type="FunFam" id="2.80.10.50:FF:000034">
    <property type="entry name" value="Dolichyl-phosphate-mannose-protein mannosyltransferase 1"/>
    <property type="match status" value="1"/>
</dbReference>
<evidence type="ECO:0000256" key="3">
    <source>
        <dbReference type="ARBA" id="ARBA00007222"/>
    </source>
</evidence>
<feature type="domain" description="MIR" evidence="17">
    <location>
        <begin position="507"/>
        <end position="563"/>
    </location>
</feature>
<dbReference type="Proteomes" id="UP000193986">
    <property type="component" value="Unassembled WGS sequence"/>
</dbReference>
<keyword evidence="9 15" id="KW-0256">Endoplasmic reticulum</keyword>
<dbReference type="PROSITE" id="PS50919">
    <property type="entry name" value="MIR"/>
    <property type="match status" value="3"/>
</dbReference>
<evidence type="ECO:0000313" key="18">
    <source>
        <dbReference type="EMBL" id="ORY27894.1"/>
    </source>
</evidence>
<reference evidence="18 19" key="1">
    <citation type="submission" date="2016-07" db="EMBL/GenBank/DDBJ databases">
        <title>Pervasive Adenine N6-methylation of Active Genes in Fungi.</title>
        <authorList>
            <consortium name="DOE Joint Genome Institute"/>
            <person name="Mondo S.J."/>
            <person name="Dannebaum R.O."/>
            <person name="Kuo R.C."/>
            <person name="Labutti K."/>
            <person name="Haridas S."/>
            <person name="Kuo A."/>
            <person name="Salamov A."/>
            <person name="Ahrendt S.R."/>
            <person name="Lipzen A."/>
            <person name="Sullivan W."/>
            <person name="Andreopoulos W.B."/>
            <person name="Clum A."/>
            <person name="Lindquist E."/>
            <person name="Daum C."/>
            <person name="Ramamoorthy G.K."/>
            <person name="Gryganskyi A."/>
            <person name="Culley D."/>
            <person name="Magnuson J.K."/>
            <person name="James T.Y."/>
            <person name="O'Malley M.A."/>
            <person name="Stajich J.E."/>
            <person name="Spatafora J.W."/>
            <person name="Visel A."/>
            <person name="Grigoriev I.V."/>
        </authorList>
    </citation>
    <scope>NUCLEOTIDE SEQUENCE [LARGE SCALE GENOMIC DNA]</scope>
    <source>
        <strain evidence="18 19">68-887.2</strain>
    </source>
</reference>
<dbReference type="InterPro" id="IPR003342">
    <property type="entry name" value="ArnT-like_N"/>
</dbReference>
<keyword evidence="8" id="KW-0677">Repeat</keyword>
<dbReference type="UniPathway" id="UPA00378"/>
<feature type="compositionally biased region" description="Basic and acidic residues" evidence="16">
    <location>
        <begin position="901"/>
        <end position="912"/>
    </location>
</feature>
<keyword evidence="12" id="KW-0325">Glycoprotein</keyword>
<dbReference type="GO" id="GO:0004169">
    <property type="term" value="F:dolichyl-phosphate-mannose-protein mannosyltransferase activity"/>
    <property type="evidence" value="ECO:0007669"/>
    <property type="project" value="UniProtKB-UniRule"/>
</dbReference>
<comment type="function">
    <text evidence="15">Transfers mannose from Dol-P-mannose to Ser or Thr residues on proteins.</text>
</comment>
<evidence type="ECO:0000256" key="1">
    <source>
        <dbReference type="ARBA" id="ARBA00004477"/>
    </source>
</evidence>
<dbReference type="InterPro" id="IPR036300">
    <property type="entry name" value="MIR_dom_sf"/>
</dbReference>
<dbReference type="InterPro" id="IPR027005">
    <property type="entry name" value="PMT-like"/>
</dbReference>
<dbReference type="SUPFAM" id="SSF82109">
    <property type="entry name" value="MIR domain"/>
    <property type="match status" value="1"/>
</dbReference>
<evidence type="ECO:0000256" key="2">
    <source>
        <dbReference type="ARBA" id="ARBA00004922"/>
    </source>
</evidence>
<dbReference type="GO" id="GO:0031502">
    <property type="term" value="C:dolichyl-phosphate-mannose-protein mannosyltransferase complex"/>
    <property type="evidence" value="ECO:0007669"/>
    <property type="project" value="UniProtKB-ARBA"/>
</dbReference>
<dbReference type="EC" id="2.4.1.109" evidence="4 15"/>
<keyword evidence="6 15" id="KW-0808">Transferase</keyword>
<evidence type="ECO:0000256" key="4">
    <source>
        <dbReference type="ARBA" id="ARBA00012839"/>
    </source>
</evidence>
<feature type="transmembrane region" description="Helical" evidence="15">
    <location>
        <begin position="186"/>
        <end position="212"/>
    </location>
</feature>
<dbReference type="CDD" id="cd23283">
    <property type="entry name" value="beta-trefoil_MIR_PMT1-like"/>
    <property type="match status" value="1"/>
</dbReference>
<accession>A0A1Y2AZI9</accession>
<feature type="transmembrane region" description="Helical" evidence="15">
    <location>
        <begin position="678"/>
        <end position="696"/>
    </location>
</feature>